<gene>
    <name evidence="1" type="ORF">QAD02_007558</name>
</gene>
<protein>
    <submittedName>
        <fullName evidence="1">Uncharacterized protein</fullName>
    </submittedName>
</protein>
<evidence type="ECO:0000313" key="1">
    <source>
        <dbReference type="EMBL" id="KAJ8665896.1"/>
    </source>
</evidence>
<name>A0ACC2N4S3_9HYME</name>
<evidence type="ECO:0000313" key="2">
    <source>
        <dbReference type="Proteomes" id="UP001239111"/>
    </source>
</evidence>
<proteinExistence type="predicted"/>
<sequence length="124" mass="14126">MLWKVPGVARWCGRQDGSNVDPNADDDAWKKKFRVDCSLWPMTATGLLPPSSRLAFEEGGSSPEVDHPNKPVFAQSVEGSMHTAAYRIYMFFPTEVGLKLYSKVSYLIRRSNVDSVDDQRWEIW</sequence>
<dbReference type="Proteomes" id="UP001239111">
    <property type="component" value="Chromosome 4"/>
</dbReference>
<keyword evidence="2" id="KW-1185">Reference proteome</keyword>
<organism evidence="1 2">
    <name type="scientific">Eretmocerus hayati</name>
    <dbReference type="NCBI Taxonomy" id="131215"/>
    <lineage>
        <taxon>Eukaryota</taxon>
        <taxon>Metazoa</taxon>
        <taxon>Ecdysozoa</taxon>
        <taxon>Arthropoda</taxon>
        <taxon>Hexapoda</taxon>
        <taxon>Insecta</taxon>
        <taxon>Pterygota</taxon>
        <taxon>Neoptera</taxon>
        <taxon>Endopterygota</taxon>
        <taxon>Hymenoptera</taxon>
        <taxon>Apocrita</taxon>
        <taxon>Proctotrupomorpha</taxon>
        <taxon>Chalcidoidea</taxon>
        <taxon>Aphelinidae</taxon>
        <taxon>Aphelininae</taxon>
        <taxon>Eretmocerus</taxon>
    </lineage>
</organism>
<accession>A0ACC2N4S3</accession>
<dbReference type="EMBL" id="CM056744">
    <property type="protein sequence ID" value="KAJ8665896.1"/>
    <property type="molecule type" value="Genomic_DNA"/>
</dbReference>
<comment type="caution">
    <text evidence="1">The sequence shown here is derived from an EMBL/GenBank/DDBJ whole genome shotgun (WGS) entry which is preliminary data.</text>
</comment>
<reference evidence="1" key="1">
    <citation type="submission" date="2023-04" db="EMBL/GenBank/DDBJ databases">
        <title>A chromosome-level genome assembly of the parasitoid wasp Eretmocerus hayati.</title>
        <authorList>
            <person name="Zhong Y."/>
            <person name="Liu S."/>
            <person name="Liu Y."/>
        </authorList>
    </citation>
    <scope>NUCLEOTIDE SEQUENCE</scope>
    <source>
        <strain evidence="1">ZJU_SS_LIU_2023</strain>
    </source>
</reference>